<feature type="transmembrane region" description="Helical" evidence="13">
    <location>
        <begin position="113"/>
        <end position="133"/>
    </location>
</feature>
<gene>
    <name evidence="14" type="primary">cdsA_2</name>
    <name evidence="14" type="ORF">GALL_24580</name>
</gene>
<keyword evidence="10 13" id="KW-0472">Membrane</keyword>
<evidence type="ECO:0000256" key="8">
    <source>
        <dbReference type="ARBA" id="ARBA00022989"/>
    </source>
</evidence>
<keyword evidence="9" id="KW-0443">Lipid metabolism</keyword>
<feature type="transmembrane region" description="Helical" evidence="13">
    <location>
        <begin position="139"/>
        <end position="159"/>
    </location>
</feature>
<protein>
    <submittedName>
        <fullName evidence="14">Phosphatidate cytidylyltransferase</fullName>
        <ecNumber evidence="14">2.7.7.41</ecNumber>
    </submittedName>
</protein>
<reference evidence="14" key="1">
    <citation type="submission" date="2016-10" db="EMBL/GenBank/DDBJ databases">
        <title>Sequence of Gallionella enrichment culture.</title>
        <authorList>
            <person name="Poehlein A."/>
            <person name="Muehling M."/>
            <person name="Daniel R."/>
        </authorList>
    </citation>
    <scope>NUCLEOTIDE SEQUENCE</scope>
</reference>
<comment type="subcellular location">
    <subcellularLocation>
        <location evidence="1">Cell membrane</location>
        <topology evidence="1">Multi-pass membrane protein</topology>
    </subcellularLocation>
</comment>
<evidence type="ECO:0000256" key="4">
    <source>
        <dbReference type="ARBA" id="ARBA00022516"/>
    </source>
</evidence>
<keyword evidence="3" id="KW-1003">Cell membrane</keyword>
<evidence type="ECO:0000256" key="9">
    <source>
        <dbReference type="ARBA" id="ARBA00023098"/>
    </source>
</evidence>
<keyword evidence="12" id="KW-1208">Phospholipid metabolism</keyword>
<feature type="transmembrane region" description="Helical" evidence="13">
    <location>
        <begin position="206"/>
        <end position="227"/>
    </location>
</feature>
<evidence type="ECO:0000256" key="12">
    <source>
        <dbReference type="ARBA" id="ARBA00023264"/>
    </source>
</evidence>
<comment type="caution">
    <text evidence="14">The sequence shown here is derived from an EMBL/GenBank/DDBJ whole genome shotgun (WGS) entry which is preliminary data.</text>
</comment>
<dbReference type="PANTHER" id="PTHR46382">
    <property type="entry name" value="PHOSPHATIDATE CYTIDYLYLTRANSFERASE"/>
    <property type="match status" value="1"/>
</dbReference>
<dbReference type="EMBL" id="MLJW01000005">
    <property type="protein sequence ID" value="OIR17431.1"/>
    <property type="molecule type" value="Genomic_DNA"/>
</dbReference>
<dbReference type="EC" id="2.7.7.41" evidence="14"/>
<keyword evidence="5 14" id="KW-0808">Transferase</keyword>
<dbReference type="GO" id="GO:0004605">
    <property type="term" value="F:phosphatidate cytidylyltransferase activity"/>
    <property type="evidence" value="ECO:0007669"/>
    <property type="project" value="UniProtKB-EC"/>
</dbReference>
<dbReference type="GO" id="GO:0005886">
    <property type="term" value="C:plasma membrane"/>
    <property type="evidence" value="ECO:0007669"/>
    <property type="project" value="UniProtKB-SubCell"/>
</dbReference>
<keyword evidence="11" id="KW-0594">Phospholipid biosynthesis</keyword>
<sequence>MLKQRIITASILFALFLGALFGLPAIGWQGLVLLMVGQGAVEWARLSGLKGRGASAYWLVTLAVMGGMMWFDNGVAPNQQNLLHLAWYSLAVLLWVLVVPAWLIAGWRPQNRWLLGAVGWVVLLPTGLAMLDLRAFSPWVLLFVMTVVMMADISAYFAGKRFGKNKLAPAISPGKTWEGVAGAMFGVTVYVIVVVWSSGLYRHYPLFPGIIIAGWWWVALAVIGDLFESAIKRQAGVKDSGALLPGHGGLLDRIDALTSTLPFAGIALILQRLE</sequence>
<feature type="transmembrane region" description="Helical" evidence="13">
    <location>
        <begin position="180"/>
        <end position="200"/>
    </location>
</feature>
<evidence type="ECO:0000313" key="14">
    <source>
        <dbReference type="EMBL" id="OIR17431.1"/>
    </source>
</evidence>
<dbReference type="GO" id="GO:0016024">
    <property type="term" value="P:CDP-diacylglycerol biosynthetic process"/>
    <property type="evidence" value="ECO:0007669"/>
    <property type="project" value="TreeGrafter"/>
</dbReference>
<name>A0A1J5T945_9ZZZZ</name>
<dbReference type="AlphaFoldDB" id="A0A1J5T945"/>
<dbReference type="Pfam" id="PF01148">
    <property type="entry name" value="CTP_transf_1"/>
    <property type="match status" value="1"/>
</dbReference>
<evidence type="ECO:0000256" key="2">
    <source>
        <dbReference type="ARBA" id="ARBA00010185"/>
    </source>
</evidence>
<accession>A0A1J5T945</accession>
<feature type="transmembrane region" description="Helical" evidence="13">
    <location>
        <begin position="85"/>
        <end position="106"/>
    </location>
</feature>
<feature type="transmembrane region" description="Helical" evidence="13">
    <location>
        <begin position="56"/>
        <end position="73"/>
    </location>
</feature>
<dbReference type="InterPro" id="IPR000374">
    <property type="entry name" value="PC_trans"/>
</dbReference>
<evidence type="ECO:0000256" key="10">
    <source>
        <dbReference type="ARBA" id="ARBA00023136"/>
    </source>
</evidence>
<keyword evidence="6 13" id="KW-0812">Transmembrane</keyword>
<evidence type="ECO:0000256" key="3">
    <source>
        <dbReference type="ARBA" id="ARBA00022475"/>
    </source>
</evidence>
<evidence type="ECO:0000256" key="6">
    <source>
        <dbReference type="ARBA" id="ARBA00022692"/>
    </source>
</evidence>
<dbReference type="PROSITE" id="PS01315">
    <property type="entry name" value="CDS"/>
    <property type="match status" value="1"/>
</dbReference>
<evidence type="ECO:0000256" key="5">
    <source>
        <dbReference type="ARBA" id="ARBA00022679"/>
    </source>
</evidence>
<dbReference type="PANTHER" id="PTHR46382:SF1">
    <property type="entry name" value="PHOSPHATIDATE CYTIDYLYLTRANSFERASE"/>
    <property type="match status" value="1"/>
</dbReference>
<evidence type="ECO:0000256" key="1">
    <source>
        <dbReference type="ARBA" id="ARBA00004651"/>
    </source>
</evidence>
<feature type="transmembrane region" description="Helical" evidence="13">
    <location>
        <begin position="6"/>
        <end position="36"/>
    </location>
</feature>
<keyword evidence="4" id="KW-0444">Lipid biosynthesis</keyword>
<evidence type="ECO:0000256" key="7">
    <source>
        <dbReference type="ARBA" id="ARBA00022695"/>
    </source>
</evidence>
<proteinExistence type="inferred from homology"/>
<keyword evidence="8 13" id="KW-1133">Transmembrane helix</keyword>
<comment type="similarity">
    <text evidence="2">Belongs to the CDS family.</text>
</comment>
<keyword evidence="7 14" id="KW-0548">Nucleotidyltransferase</keyword>
<evidence type="ECO:0000256" key="11">
    <source>
        <dbReference type="ARBA" id="ARBA00023209"/>
    </source>
</evidence>
<organism evidence="14">
    <name type="scientific">mine drainage metagenome</name>
    <dbReference type="NCBI Taxonomy" id="410659"/>
    <lineage>
        <taxon>unclassified sequences</taxon>
        <taxon>metagenomes</taxon>
        <taxon>ecological metagenomes</taxon>
    </lineage>
</organism>
<evidence type="ECO:0000256" key="13">
    <source>
        <dbReference type="SAM" id="Phobius"/>
    </source>
</evidence>